<dbReference type="Gene3D" id="3.40.50.150">
    <property type="entry name" value="Vaccinia Virus protein VP39"/>
    <property type="match status" value="1"/>
</dbReference>
<dbReference type="EMBL" id="VLJN01000039">
    <property type="protein sequence ID" value="TWG81129.1"/>
    <property type="molecule type" value="Genomic_DNA"/>
</dbReference>
<gene>
    <name evidence="1" type="ORF">L602_004400000080</name>
</gene>
<dbReference type="Pfam" id="PF05401">
    <property type="entry name" value="NodS"/>
    <property type="match status" value="1"/>
</dbReference>
<dbReference type="CDD" id="cd02440">
    <property type="entry name" value="AdoMet_MTases"/>
    <property type="match status" value="1"/>
</dbReference>
<organism evidence="1 2">
    <name type="scientific">Cupriavidus gilardii J11</name>
    <dbReference type="NCBI Taxonomy" id="936133"/>
    <lineage>
        <taxon>Bacteria</taxon>
        <taxon>Pseudomonadati</taxon>
        <taxon>Pseudomonadota</taxon>
        <taxon>Betaproteobacteria</taxon>
        <taxon>Burkholderiales</taxon>
        <taxon>Burkholderiaceae</taxon>
        <taxon>Cupriavidus</taxon>
    </lineage>
</organism>
<dbReference type="OrthoDB" id="116799at2"/>
<dbReference type="GO" id="GO:0009312">
    <property type="term" value="P:oligosaccharide biosynthetic process"/>
    <property type="evidence" value="ECO:0007669"/>
    <property type="project" value="InterPro"/>
</dbReference>
<keyword evidence="2" id="KW-1185">Reference proteome</keyword>
<dbReference type="SUPFAM" id="SSF53335">
    <property type="entry name" value="S-adenosyl-L-methionine-dependent methyltransferases"/>
    <property type="match status" value="1"/>
</dbReference>
<accession>A0A562B830</accession>
<dbReference type="GO" id="GO:0008757">
    <property type="term" value="F:S-adenosylmethionine-dependent methyltransferase activity"/>
    <property type="evidence" value="ECO:0007669"/>
    <property type="project" value="InterPro"/>
</dbReference>
<dbReference type="InterPro" id="IPR008715">
    <property type="entry name" value="SAM-MeTfrase_NodS-like"/>
</dbReference>
<name>A0A562B830_9BURK</name>
<dbReference type="AlphaFoldDB" id="A0A562B830"/>
<evidence type="ECO:0000313" key="2">
    <source>
        <dbReference type="Proteomes" id="UP000318141"/>
    </source>
</evidence>
<comment type="caution">
    <text evidence="1">The sequence shown here is derived from an EMBL/GenBank/DDBJ whole genome shotgun (WGS) entry which is preliminary data.</text>
</comment>
<sequence length="199" mass="22562">MPDTPDTYFDAVYARTDDPWHYRTRWFEARKRALLLAVLDRPRFRSAFEPGCANGEFTAMLAPRCERLLAADRHPRATEAAARRNAGSANVTVASIKVPWEWPEGTFDLMVISEFAYYLATDQVAWLARRIRASMAADGLLVACHWLHPFDERACATDDVHRLLQDETGFAPAAEYREADYVIQAWSVDGRGPSQREPG</sequence>
<reference evidence="1 2" key="1">
    <citation type="submission" date="2019-07" db="EMBL/GenBank/DDBJ databases">
        <title>Genome sequencing of lignin-degrading bacterial isolates.</title>
        <authorList>
            <person name="Gladden J."/>
        </authorList>
    </citation>
    <scope>NUCLEOTIDE SEQUENCE [LARGE SCALE GENOMIC DNA]</scope>
    <source>
        <strain evidence="1 2">J11</strain>
    </source>
</reference>
<dbReference type="InterPro" id="IPR029063">
    <property type="entry name" value="SAM-dependent_MTases_sf"/>
</dbReference>
<proteinExistence type="predicted"/>
<evidence type="ECO:0000313" key="1">
    <source>
        <dbReference type="EMBL" id="TWG81129.1"/>
    </source>
</evidence>
<protein>
    <submittedName>
        <fullName evidence="1">Nodulation protein S (NodS)</fullName>
    </submittedName>
</protein>
<dbReference type="Proteomes" id="UP000318141">
    <property type="component" value="Unassembled WGS sequence"/>
</dbReference>